<evidence type="ECO:0000256" key="1">
    <source>
        <dbReference type="SAM" id="Phobius"/>
    </source>
</evidence>
<sequence length="192" mass="20521">MTRPEQPGTPSQPTYADRVYRSPLAVVGGVLVLGIAAWMGGDAVVRGEGRTPWVAAAALLMVVPLVVAFSFRPAVYANDDRLRIRNPFRTIVLPWAAVESLRAQYTTEVLTEGGAKYQLWALPVSMRDRKRSLRGSGEAVGSVATLGELRNLAEAGATRPSAKGEPSVRWAYEIVVPAVVGLVALVVLLVTG</sequence>
<accession>A0ABV9XPL9</accession>
<dbReference type="RefSeq" id="WP_345689761.1">
    <property type="nucleotide sequence ID" value="NZ_BAABIT010000001.1"/>
</dbReference>
<evidence type="ECO:0000259" key="2">
    <source>
        <dbReference type="Pfam" id="PF10756"/>
    </source>
</evidence>
<dbReference type="Pfam" id="PF10756">
    <property type="entry name" value="bPH_6"/>
    <property type="match status" value="1"/>
</dbReference>
<keyword evidence="1" id="KW-1133">Transmembrane helix</keyword>
<dbReference type="Proteomes" id="UP001595829">
    <property type="component" value="Unassembled WGS sequence"/>
</dbReference>
<feature type="domain" description="Low molecular weight protein antigen 6 PH" evidence="2">
    <location>
        <begin position="72"/>
        <end position="109"/>
    </location>
</feature>
<feature type="transmembrane region" description="Helical" evidence="1">
    <location>
        <begin position="20"/>
        <end position="41"/>
    </location>
</feature>
<keyword evidence="1" id="KW-0472">Membrane</keyword>
<dbReference type="InterPro" id="IPR019692">
    <property type="entry name" value="CFP-6_PH"/>
</dbReference>
<proteinExistence type="predicted"/>
<comment type="caution">
    <text evidence="3">The sequence shown here is derived from an EMBL/GenBank/DDBJ whole genome shotgun (WGS) entry which is preliminary data.</text>
</comment>
<keyword evidence="1" id="KW-0812">Transmembrane</keyword>
<evidence type="ECO:0000313" key="3">
    <source>
        <dbReference type="EMBL" id="MFC5026188.1"/>
    </source>
</evidence>
<feature type="transmembrane region" description="Helical" evidence="1">
    <location>
        <begin position="170"/>
        <end position="190"/>
    </location>
</feature>
<reference evidence="4" key="1">
    <citation type="journal article" date="2019" name="Int. J. Syst. Evol. Microbiol.">
        <title>The Global Catalogue of Microorganisms (GCM) 10K type strain sequencing project: providing services to taxonomists for standard genome sequencing and annotation.</title>
        <authorList>
            <consortium name="The Broad Institute Genomics Platform"/>
            <consortium name="The Broad Institute Genome Sequencing Center for Infectious Disease"/>
            <person name="Wu L."/>
            <person name="Ma J."/>
        </authorList>
    </citation>
    <scope>NUCLEOTIDE SEQUENCE [LARGE SCALE GENOMIC DNA]</scope>
    <source>
        <strain evidence="4">CGMCC 4.1648</strain>
    </source>
</reference>
<feature type="transmembrane region" description="Helical" evidence="1">
    <location>
        <begin position="53"/>
        <end position="75"/>
    </location>
</feature>
<protein>
    <submittedName>
        <fullName evidence="3">PH domain-containing protein</fullName>
    </submittedName>
</protein>
<organism evidence="3 4">
    <name type="scientific">Streptomyces coeruleoprunus</name>
    <dbReference type="NCBI Taxonomy" id="285563"/>
    <lineage>
        <taxon>Bacteria</taxon>
        <taxon>Bacillati</taxon>
        <taxon>Actinomycetota</taxon>
        <taxon>Actinomycetes</taxon>
        <taxon>Kitasatosporales</taxon>
        <taxon>Streptomycetaceae</taxon>
        <taxon>Streptomyces</taxon>
    </lineage>
</organism>
<dbReference type="EMBL" id="JBHSJD010000024">
    <property type="protein sequence ID" value="MFC5026188.1"/>
    <property type="molecule type" value="Genomic_DNA"/>
</dbReference>
<evidence type="ECO:0000313" key="4">
    <source>
        <dbReference type="Proteomes" id="UP001595829"/>
    </source>
</evidence>
<gene>
    <name evidence="3" type="ORF">ACFPM3_29060</name>
</gene>
<name>A0ABV9XPL9_9ACTN</name>
<keyword evidence="4" id="KW-1185">Reference proteome</keyword>